<dbReference type="Proteomes" id="UP000829580">
    <property type="component" value="Chromosome"/>
</dbReference>
<dbReference type="Gene3D" id="3.40.50.12780">
    <property type="entry name" value="N-terminal domain of ligase-like"/>
    <property type="match status" value="1"/>
</dbReference>
<evidence type="ECO:0000313" key="2">
    <source>
        <dbReference type="Proteomes" id="UP000829580"/>
    </source>
</evidence>
<name>A0ABY3VUH4_9HYPH</name>
<dbReference type="SUPFAM" id="SSF56801">
    <property type="entry name" value="Acetyl-CoA synthetase-like"/>
    <property type="match status" value="1"/>
</dbReference>
<dbReference type="InterPro" id="IPR042099">
    <property type="entry name" value="ANL_N_sf"/>
</dbReference>
<proteinExistence type="predicted"/>
<evidence type="ECO:0008006" key="3">
    <source>
        <dbReference type="Google" id="ProtNLM"/>
    </source>
</evidence>
<reference evidence="1 2" key="1">
    <citation type="submission" date="2022-02" db="EMBL/GenBank/DDBJ databases">
        <title>Genomic structural plasticity of rodent-associated Bartonella in nature.</title>
        <authorList>
            <person name="Sousa K.C.M."/>
            <person name="Gutierrez R."/>
            <person name="Yahalomi D."/>
            <person name="Shalit T."/>
            <person name="Markus B."/>
            <person name="Nachum-Biala Y."/>
            <person name="Hawlena H."/>
            <person name="Marcos-Hadad E."/>
            <person name="Hazkani-Covo E."/>
            <person name="Neves H.R."/>
            <person name="Covo S."/>
            <person name="Harrus S."/>
        </authorList>
    </citation>
    <scope>NUCLEOTIDE SEQUENCE [LARGE SCALE GENOMIC DNA]</scope>
    <source>
        <strain evidence="1 2">B35_1_2</strain>
    </source>
</reference>
<dbReference type="EMBL" id="CP093033">
    <property type="protein sequence ID" value="UNF28660.1"/>
    <property type="molecule type" value="Genomic_DNA"/>
</dbReference>
<dbReference type="RefSeq" id="WP_241448530.1">
    <property type="nucleotide sequence ID" value="NZ_CP093033.1"/>
</dbReference>
<protein>
    <recommendedName>
        <fullName evidence="3">Phenylacetate--CoA ligase family protein</fullName>
    </recommendedName>
</protein>
<accession>A0ABY3VUH4</accession>
<gene>
    <name evidence="1" type="ORF">MNL13_05360</name>
</gene>
<evidence type="ECO:0000313" key="1">
    <source>
        <dbReference type="EMBL" id="UNF28660.1"/>
    </source>
</evidence>
<organism evidence="1 2">
    <name type="scientific">Bartonella krasnovii</name>
    <dbReference type="NCBI Taxonomy" id="2267275"/>
    <lineage>
        <taxon>Bacteria</taxon>
        <taxon>Pseudomonadati</taxon>
        <taxon>Pseudomonadota</taxon>
        <taxon>Alphaproteobacteria</taxon>
        <taxon>Hyphomicrobiales</taxon>
        <taxon>Bartonellaceae</taxon>
        <taxon>Bartonella</taxon>
    </lineage>
</organism>
<keyword evidence="2" id="KW-1185">Reference proteome</keyword>
<sequence length="371" mass="41977">MPLAFASCKLKKIRNFNVAYNFATGGTTRVPRTLRHKWLNYEFVTHSAAKKLETVFKNCSVSSVANCLTAGGLWGGFLFAHEICRLLKVTYYPFASMVDPETLSSAIEEFSIDTIICLPSFADKLITISRKQKLKCLKNLFYLGEIFQPESVLKIKDIIPELHIKPLSFTTQETGPIGFQCSEINGDIYHLVRHIQVKSNPENDELIVSVFYPEDAPYLEHATGDVVHIAYDQSCDCGYHGHTLHLKGRTPTFYNIMGTSISVHDFTNVLNLQGCTLLATDIQLIIVNQCENGVGILLFIDSRYNIERNALLSSLSSSYLIKDIINKSQFFHVCFMRKSQFIRSSSSEKIKSFFQTTEYPIVFDGNFVKIK</sequence>